<evidence type="ECO:0000256" key="1">
    <source>
        <dbReference type="ARBA" id="ARBA00001917"/>
    </source>
</evidence>
<feature type="region of interest" description="Disordered" evidence="6">
    <location>
        <begin position="1"/>
        <end position="52"/>
    </location>
</feature>
<dbReference type="InterPro" id="IPR000659">
    <property type="entry name" value="Pyridox_Oxase"/>
</dbReference>
<dbReference type="EC" id="1.4.3.5" evidence="9"/>
<feature type="compositionally biased region" description="Basic residues" evidence="6">
    <location>
        <begin position="12"/>
        <end position="29"/>
    </location>
</feature>
<evidence type="ECO:0000313" key="10">
    <source>
        <dbReference type="Proteomes" id="UP000295626"/>
    </source>
</evidence>
<keyword evidence="4" id="KW-0288">FMN</keyword>
<keyword evidence="3" id="KW-0285">Flavoprotein</keyword>
<evidence type="ECO:0000256" key="5">
    <source>
        <dbReference type="ARBA" id="ARBA00023002"/>
    </source>
</evidence>
<dbReference type="Proteomes" id="UP000295626">
    <property type="component" value="Unassembled WGS sequence"/>
</dbReference>
<evidence type="ECO:0000256" key="6">
    <source>
        <dbReference type="SAM" id="MobiDB-lite"/>
    </source>
</evidence>
<keyword evidence="5 9" id="KW-0560">Oxidoreductase</keyword>
<reference evidence="9 10" key="1">
    <citation type="submission" date="2019-02" db="EMBL/GenBank/DDBJ databases">
        <title>Draft genome sequences of novel Actinobacteria.</title>
        <authorList>
            <person name="Sahin N."/>
            <person name="Ay H."/>
            <person name="Saygin H."/>
        </authorList>
    </citation>
    <scope>NUCLEOTIDE SEQUENCE [LARGE SCALE GENOMIC DNA]</scope>
    <source>
        <strain evidence="9 10">JCM 30529</strain>
    </source>
</reference>
<dbReference type="GO" id="GO:0004733">
    <property type="term" value="F:pyridoxamine phosphate oxidase activity"/>
    <property type="evidence" value="ECO:0007669"/>
    <property type="project" value="UniProtKB-EC"/>
</dbReference>
<evidence type="ECO:0000256" key="2">
    <source>
        <dbReference type="ARBA" id="ARBA00007301"/>
    </source>
</evidence>
<comment type="cofactor">
    <cofactor evidence="1">
        <name>FMN</name>
        <dbReference type="ChEBI" id="CHEBI:58210"/>
    </cofactor>
</comment>
<dbReference type="Pfam" id="PF01243">
    <property type="entry name" value="PNPOx_N"/>
    <property type="match status" value="1"/>
</dbReference>
<organism evidence="9 10">
    <name type="scientific">Micromonospora fluostatini</name>
    <dbReference type="NCBI Taxonomy" id="1629071"/>
    <lineage>
        <taxon>Bacteria</taxon>
        <taxon>Bacillati</taxon>
        <taxon>Actinomycetota</taxon>
        <taxon>Actinomycetes</taxon>
        <taxon>Micromonosporales</taxon>
        <taxon>Micromonosporaceae</taxon>
        <taxon>Micromonospora</taxon>
    </lineage>
</organism>
<dbReference type="Pfam" id="PF10590">
    <property type="entry name" value="PNP_phzG_C"/>
    <property type="match status" value="1"/>
</dbReference>
<dbReference type="InterPro" id="IPR012349">
    <property type="entry name" value="Split_barrel_FMN-bd"/>
</dbReference>
<evidence type="ECO:0000259" key="8">
    <source>
        <dbReference type="Pfam" id="PF10590"/>
    </source>
</evidence>
<proteinExistence type="inferred from homology"/>
<feature type="domain" description="Pyridoxamine 5'-phosphate oxidase N-terminal" evidence="7">
    <location>
        <begin position="67"/>
        <end position="184"/>
    </location>
</feature>
<dbReference type="SUPFAM" id="SSF50475">
    <property type="entry name" value="FMN-binding split barrel"/>
    <property type="match status" value="1"/>
</dbReference>
<name>A0ABY2DLL4_9ACTN</name>
<protein>
    <submittedName>
        <fullName evidence="9">Pyridoxal 5'-phosphate synthase</fullName>
        <ecNumber evidence="9">1.4.3.5</ecNumber>
    </submittedName>
</protein>
<dbReference type="NCBIfam" id="NF004231">
    <property type="entry name" value="PRK05679.1"/>
    <property type="match status" value="1"/>
</dbReference>
<evidence type="ECO:0000256" key="3">
    <source>
        <dbReference type="ARBA" id="ARBA00022630"/>
    </source>
</evidence>
<dbReference type="InterPro" id="IPR011576">
    <property type="entry name" value="Pyridox_Oxase_N"/>
</dbReference>
<dbReference type="InterPro" id="IPR019576">
    <property type="entry name" value="Pyridoxamine_oxidase_dimer_C"/>
</dbReference>
<dbReference type="Gene3D" id="2.30.110.10">
    <property type="entry name" value="Electron Transport, Fmn-binding Protein, Chain A"/>
    <property type="match status" value="1"/>
</dbReference>
<evidence type="ECO:0000259" key="7">
    <source>
        <dbReference type="Pfam" id="PF01243"/>
    </source>
</evidence>
<feature type="domain" description="Pyridoxine 5'-phosphate oxidase dimerisation C-terminal" evidence="8">
    <location>
        <begin position="202"/>
        <end position="242"/>
    </location>
</feature>
<comment type="similarity">
    <text evidence="2">Belongs to the pyridoxamine 5'-phosphate oxidase family.</text>
</comment>
<dbReference type="NCBIfam" id="NF038138">
    <property type="entry name" value="phena_PhzG"/>
    <property type="match status" value="1"/>
</dbReference>
<evidence type="ECO:0000256" key="4">
    <source>
        <dbReference type="ARBA" id="ARBA00022643"/>
    </source>
</evidence>
<dbReference type="PIRSF" id="PIRSF000190">
    <property type="entry name" value="Pyd_amn-ph_oxd"/>
    <property type="match status" value="1"/>
</dbReference>
<keyword evidence="10" id="KW-1185">Reference proteome</keyword>
<dbReference type="PANTHER" id="PTHR10851">
    <property type="entry name" value="PYRIDOXINE-5-PHOSPHATE OXIDASE"/>
    <property type="match status" value="1"/>
</dbReference>
<comment type="caution">
    <text evidence="9">The sequence shown here is derived from an EMBL/GenBank/DDBJ whole genome shotgun (WGS) entry which is preliminary data.</text>
</comment>
<gene>
    <name evidence="9" type="ORF">E1091_01395</name>
</gene>
<accession>A0ABY2DLL4</accession>
<dbReference type="PANTHER" id="PTHR10851:SF0">
    <property type="entry name" value="PYRIDOXINE-5'-PHOSPHATE OXIDASE"/>
    <property type="match status" value="1"/>
</dbReference>
<evidence type="ECO:0000313" key="9">
    <source>
        <dbReference type="EMBL" id="TDC02152.1"/>
    </source>
</evidence>
<dbReference type="EMBL" id="SMKE01000018">
    <property type="protein sequence ID" value="TDC02152.1"/>
    <property type="molecule type" value="Genomic_DNA"/>
</dbReference>
<dbReference type="InterPro" id="IPR053451">
    <property type="entry name" value="Phenazine_biosynth_oxidase"/>
</dbReference>
<sequence>MPAEPADDDRRRGRRRGAPLRRGTRRRPGLRAGQEGVVSAPSRPLGTDEFSAPPVEPVGLLRAWWDRAVADGVREPGALALATADARGRASTRIVQVLGIRDSGLVFTTHATSRKGRELAENGWASGVLYWREAGRQVVVTGPTGPLPDEEADALWAARPVGTHPMSVAAQQSAPLLDEDELRRQAAHLGRDGVPLPRPAAWLGYLLELESVEFWQADPGRLHQRLLYERDGTGWRAARLQP</sequence>